<evidence type="ECO:0000256" key="8">
    <source>
        <dbReference type="ARBA" id="ARBA00038436"/>
    </source>
</evidence>
<evidence type="ECO:0000256" key="7">
    <source>
        <dbReference type="ARBA" id="ARBA00023136"/>
    </source>
</evidence>
<dbReference type="InterPro" id="IPR055348">
    <property type="entry name" value="DctQ"/>
</dbReference>
<evidence type="ECO:0000313" key="12">
    <source>
        <dbReference type="Proteomes" id="UP001597519"/>
    </source>
</evidence>
<comment type="subcellular location">
    <subcellularLocation>
        <location evidence="1">Cell inner membrane</location>
        <topology evidence="1">Multi-pass membrane protein</topology>
    </subcellularLocation>
</comment>
<evidence type="ECO:0000259" key="10">
    <source>
        <dbReference type="Pfam" id="PF04290"/>
    </source>
</evidence>
<evidence type="ECO:0000256" key="6">
    <source>
        <dbReference type="ARBA" id="ARBA00022989"/>
    </source>
</evidence>
<feature type="transmembrane region" description="Helical" evidence="9">
    <location>
        <begin position="47"/>
        <end position="63"/>
    </location>
</feature>
<keyword evidence="6 9" id="KW-1133">Transmembrane helix</keyword>
<evidence type="ECO:0000256" key="2">
    <source>
        <dbReference type="ARBA" id="ARBA00022448"/>
    </source>
</evidence>
<dbReference type="InterPro" id="IPR007387">
    <property type="entry name" value="TRAP_DctQ"/>
</dbReference>
<dbReference type="Proteomes" id="UP001597519">
    <property type="component" value="Unassembled WGS sequence"/>
</dbReference>
<organism evidence="11 12">
    <name type="scientific">Corticicoccus populi</name>
    <dbReference type="NCBI Taxonomy" id="1812821"/>
    <lineage>
        <taxon>Bacteria</taxon>
        <taxon>Bacillati</taxon>
        <taxon>Bacillota</taxon>
        <taxon>Bacilli</taxon>
        <taxon>Bacillales</taxon>
        <taxon>Staphylococcaceae</taxon>
        <taxon>Corticicoccus</taxon>
    </lineage>
</organism>
<keyword evidence="4" id="KW-0997">Cell inner membrane</keyword>
<feature type="transmembrane region" description="Helical" evidence="9">
    <location>
        <begin position="125"/>
        <end position="146"/>
    </location>
</feature>
<comment type="caution">
    <text evidence="11">The sequence shown here is derived from an EMBL/GenBank/DDBJ whole genome shotgun (WGS) entry which is preliminary data.</text>
</comment>
<feature type="transmembrane region" description="Helical" evidence="9">
    <location>
        <begin position="84"/>
        <end position="105"/>
    </location>
</feature>
<feature type="domain" description="Tripartite ATP-independent periplasmic transporters DctQ component" evidence="10">
    <location>
        <begin position="22"/>
        <end position="148"/>
    </location>
</feature>
<dbReference type="PANTHER" id="PTHR35011">
    <property type="entry name" value="2,3-DIKETO-L-GULONATE TRAP TRANSPORTER SMALL PERMEASE PROTEIN YIAM"/>
    <property type="match status" value="1"/>
</dbReference>
<keyword evidence="5 9" id="KW-0812">Transmembrane</keyword>
<evidence type="ECO:0000256" key="5">
    <source>
        <dbReference type="ARBA" id="ARBA00022692"/>
    </source>
</evidence>
<dbReference type="EMBL" id="JBHUOQ010000004">
    <property type="protein sequence ID" value="MFD2830935.1"/>
    <property type="molecule type" value="Genomic_DNA"/>
</dbReference>
<comment type="similarity">
    <text evidence="8">Belongs to the TRAP transporter small permease family.</text>
</comment>
<keyword evidence="2" id="KW-0813">Transport</keyword>
<gene>
    <name evidence="11" type="ORF">ACFSX4_10720</name>
</gene>
<evidence type="ECO:0000313" key="11">
    <source>
        <dbReference type="EMBL" id="MFD2830935.1"/>
    </source>
</evidence>
<evidence type="ECO:0000256" key="3">
    <source>
        <dbReference type="ARBA" id="ARBA00022475"/>
    </source>
</evidence>
<dbReference type="RefSeq" id="WP_377774439.1">
    <property type="nucleotide sequence ID" value="NZ_JBHUOQ010000004.1"/>
</dbReference>
<evidence type="ECO:0000256" key="4">
    <source>
        <dbReference type="ARBA" id="ARBA00022519"/>
    </source>
</evidence>
<accession>A0ABW5WYB9</accession>
<sequence length="161" mass="18410">MKIMNQVDKILGIISMLLFTSLIVVVVIQILSRYFPYDFVWTEELSRYLFVYSMVTAAPLALRRNEFITVDMLVTALPEKGQRIYESVIAGAVAVFSIVLFIYSITLFNLGLDFYSPTLGFLMAYAYAAIPLLAVLLFVYSITYIIDRYQNNIQGKEIDEI</sequence>
<name>A0ABW5WYB9_9STAP</name>
<keyword evidence="3" id="KW-1003">Cell membrane</keyword>
<reference evidence="12" key="1">
    <citation type="journal article" date="2019" name="Int. J. Syst. Evol. Microbiol.">
        <title>The Global Catalogue of Microorganisms (GCM) 10K type strain sequencing project: providing services to taxonomists for standard genome sequencing and annotation.</title>
        <authorList>
            <consortium name="The Broad Institute Genomics Platform"/>
            <consortium name="The Broad Institute Genome Sequencing Center for Infectious Disease"/>
            <person name="Wu L."/>
            <person name="Ma J."/>
        </authorList>
    </citation>
    <scope>NUCLEOTIDE SEQUENCE [LARGE SCALE GENOMIC DNA]</scope>
    <source>
        <strain evidence="12">KCTC 33575</strain>
    </source>
</reference>
<keyword evidence="7 9" id="KW-0472">Membrane</keyword>
<keyword evidence="12" id="KW-1185">Reference proteome</keyword>
<feature type="transmembrane region" description="Helical" evidence="9">
    <location>
        <begin position="12"/>
        <end position="35"/>
    </location>
</feature>
<dbReference type="PANTHER" id="PTHR35011:SF5">
    <property type="entry name" value="SIALIC ACID TRAP TRANSPORTER SMALL PERMEASE PROTEIN SIAQ"/>
    <property type="match status" value="1"/>
</dbReference>
<protein>
    <submittedName>
        <fullName evidence="11">TRAP transporter small permease</fullName>
    </submittedName>
</protein>
<dbReference type="Pfam" id="PF04290">
    <property type="entry name" value="DctQ"/>
    <property type="match status" value="1"/>
</dbReference>
<proteinExistence type="inferred from homology"/>
<evidence type="ECO:0000256" key="9">
    <source>
        <dbReference type="SAM" id="Phobius"/>
    </source>
</evidence>
<evidence type="ECO:0000256" key="1">
    <source>
        <dbReference type="ARBA" id="ARBA00004429"/>
    </source>
</evidence>